<protein>
    <recommendedName>
        <fullName evidence="3">BHLH domain-containing protein</fullName>
    </recommendedName>
</protein>
<dbReference type="AlphaFoldDB" id="A0A0H5RCR7"/>
<evidence type="ECO:0000256" key="1">
    <source>
        <dbReference type="SAM" id="MobiDB-lite"/>
    </source>
</evidence>
<organism evidence="2">
    <name type="scientific">Spongospora subterranea</name>
    <dbReference type="NCBI Taxonomy" id="70186"/>
    <lineage>
        <taxon>Eukaryota</taxon>
        <taxon>Sar</taxon>
        <taxon>Rhizaria</taxon>
        <taxon>Endomyxa</taxon>
        <taxon>Phytomyxea</taxon>
        <taxon>Plasmodiophorida</taxon>
        <taxon>Plasmodiophoridae</taxon>
        <taxon>Spongospora</taxon>
    </lineage>
</organism>
<reference evidence="2" key="1">
    <citation type="submission" date="2015-04" db="EMBL/GenBank/DDBJ databases">
        <title>The genome sequence of the plant pathogenic Rhizarian Plasmodiophora brassicae reveals insights in its biotrophic life cycle and the origin of chitin synthesis.</title>
        <authorList>
            <person name="Schwelm A."/>
            <person name="Fogelqvist J."/>
            <person name="Knaust A."/>
            <person name="Julke S."/>
            <person name="Lilja T."/>
            <person name="Dhandapani V."/>
            <person name="Bonilla-Rosso G."/>
            <person name="Karlsson M."/>
            <person name="Shevchenko A."/>
            <person name="Choi S.R."/>
            <person name="Kim H.G."/>
            <person name="Park J.Y."/>
            <person name="Lim Y.P."/>
            <person name="Ludwig-Muller J."/>
            <person name="Dixelius C."/>
        </authorList>
    </citation>
    <scope>NUCLEOTIDE SEQUENCE</scope>
    <source>
        <tissue evidence="2">Potato root galls</tissue>
    </source>
</reference>
<evidence type="ECO:0008006" key="3">
    <source>
        <dbReference type="Google" id="ProtNLM"/>
    </source>
</evidence>
<dbReference type="EMBL" id="HACM01011351">
    <property type="protein sequence ID" value="CRZ11793.1"/>
    <property type="molecule type" value="Transcribed_RNA"/>
</dbReference>
<feature type="compositionally biased region" description="Basic and acidic residues" evidence="1">
    <location>
        <begin position="122"/>
        <end position="137"/>
    </location>
</feature>
<proteinExistence type="predicted"/>
<accession>A0A0H5RCR7</accession>
<dbReference type="SUPFAM" id="SSF47459">
    <property type="entry name" value="HLH, helix-loop-helix DNA-binding domain"/>
    <property type="match status" value="1"/>
</dbReference>
<feature type="compositionally biased region" description="Basic residues" evidence="1">
    <location>
        <begin position="138"/>
        <end position="153"/>
    </location>
</feature>
<feature type="region of interest" description="Disordered" evidence="1">
    <location>
        <begin position="204"/>
        <end position="230"/>
    </location>
</feature>
<feature type="non-terminal residue" evidence="2">
    <location>
        <position position="1"/>
    </location>
</feature>
<evidence type="ECO:0000313" key="2">
    <source>
        <dbReference type="EMBL" id="CRZ11793.1"/>
    </source>
</evidence>
<name>A0A0H5RCR7_9EUKA</name>
<dbReference type="GO" id="GO:0046983">
    <property type="term" value="F:protein dimerization activity"/>
    <property type="evidence" value="ECO:0007669"/>
    <property type="project" value="InterPro"/>
</dbReference>
<sequence>TIYTTAPQNLDRLRNHSHSASQTNRLSLTGQGCQMDDRAPKMTSSKGQQVIPEFLEDSFSTRIMLMYEDLDGIGNLYKEVNDSLVPQVVESLQSSTGLLPQKLPGDSSETAQAGSGCISNVPEKRRAQISTEKVDRKTQRKAKHRKIEHRRRRSERKIFDDLREILDGQKKHRVAILTDCLSVLRRYERLKKTRPEIIAELFADDEGEDDDSSLNRCYNTPDIDTEGRLP</sequence>
<feature type="region of interest" description="Disordered" evidence="1">
    <location>
        <begin position="96"/>
        <end position="153"/>
    </location>
</feature>
<dbReference type="InterPro" id="IPR036638">
    <property type="entry name" value="HLH_DNA-bd_sf"/>
</dbReference>